<dbReference type="PROSITE" id="PS50011">
    <property type="entry name" value="PROTEIN_KINASE_DOM"/>
    <property type="match status" value="1"/>
</dbReference>
<feature type="domain" description="Protein kinase" evidence="3">
    <location>
        <begin position="62"/>
        <end position="330"/>
    </location>
</feature>
<dbReference type="SUPFAM" id="SSF56112">
    <property type="entry name" value="Protein kinase-like (PK-like)"/>
    <property type="match status" value="1"/>
</dbReference>
<dbReference type="InterPro" id="IPR000719">
    <property type="entry name" value="Prot_kinase_dom"/>
</dbReference>
<dbReference type="Gene3D" id="1.10.510.10">
    <property type="entry name" value="Transferase(Phosphotransferase) domain 1"/>
    <property type="match status" value="1"/>
</dbReference>
<proteinExistence type="predicted"/>
<dbReference type="Gene3D" id="3.30.200.20">
    <property type="entry name" value="Phosphorylase Kinase, domain 1"/>
    <property type="match status" value="1"/>
</dbReference>
<feature type="compositionally biased region" description="Low complexity" evidence="2">
    <location>
        <begin position="1"/>
        <end position="13"/>
    </location>
</feature>
<name>A0A7S0WVQ8_9CHLO</name>
<dbReference type="EMBL" id="HBFA01036152">
    <property type="protein sequence ID" value="CAD8687334.1"/>
    <property type="molecule type" value="Transcribed_RNA"/>
</dbReference>
<accession>A0A7S0WVQ8</accession>
<dbReference type="GO" id="GO:0004674">
    <property type="term" value="F:protein serine/threonine kinase activity"/>
    <property type="evidence" value="ECO:0007669"/>
    <property type="project" value="UniProtKB-EC"/>
</dbReference>
<feature type="region of interest" description="Disordered" evidence="2">
    <location>
        <begin position="1"/>
        <end position="48"/>
    </location>
</feature>
<dbReference type="EC" id="2.7.11.1" evidence="1"/>
<dbReference type="GO" id="GO:0005524">
    <property type="term" value="F:ATP binding"/>
    <property type="evidence" value="ECO:0007669"/>
    <property type="project" value="InterPro"/>
</dbReference>
<dbReference type="Gene3D" id="3.10.20.90">
    <property type="entry name" value="Phosphatidylinositol 3-kinase Catalytic Subunit, Chain A, domain 1"/>
    <property type="match status" value="1"/>
</dbReference>
<dbReference type="PANTHER" id="PTHR13902">
    <property type="entry name" value="SERINE/THREONINE-PROTEIN KINASE WNK WITH NO LYSINE -RELATED"/>
    <property type="match status" value="1"/>
</dbReference>
<reference evidence="4" key="1">
    <citation type="submission" date="2021-01" db="EMBL/GenBank/DDBJ databases">
        <authorList>
            <person name="Corre E."/>
            <person name="Pelletier E."/>
            <person name="Niang G."/>
            <person name="Scheremetjew M."/>
            <person name="Finn R."/>
            <person name="Kale V."/>
            <person name="Holt S."/>
            <person name="Cochrane G."/>
            <person name="Meng A."/>
            <person name="Brown T."/>
            <person name="Cohen L."/>
        </authorList>
    </citation>
    <scope>NUCLEOTIDE SEQUENCE</scope>
    <source>
        <strain evidence="4">CCMP722</strain>
    </source>
</reference>
<organism evidence="4">
    <name type="scientific">Pyramimonas obovata</name>
    <dbReference type="NCBI Taxonomy" id="1411642"/>
    <lineage>
        <taxon>Eukaryota</taxon>
        <taxon>Viridiplantae</taxon>
        <taxon>Chlorophyta</taxon>
        <taxon>Pyramimonadophyceae</taxon>
        <taxon>Pyramimonadales</taxon>
        <taxon>Pyramimonadaceae</taxon>
        <taxon>Pyramimonas</taxon>
        <taxon>Pyramimonas incertae sedis</taxon>
    </lineage>
</organism>
<protein>
    <recommendedName>
        <fullName evidence="1">non-specific serine/threonine protein kinase</fullName>
        <ecNumber evidence="1">2.7.11.1</ecNumber>
    </recommendedName>
</protein>
<dbReference type="InterPro" id="IPR050588">
    <property type="entry name" value="WNK_Ser-Thr_kinase"/>
</dbReference>
<dbReference type="InterPro" id="IPR011009">
    <property type="entry name" value="Kinase-like_dom_sf"/>
</dbReference>
<evidence type="ECO:0000313" key="4">
    <source>
        <dbReference type="EMBL" id="CAD8687334.1"/>
    </source>
</evidence>
<dbReference type="Pfam" id="PF00069">
    <property type="entry name" value="Pkinase"/>
    <property type="match status" value="1"/>
</dbReference>
<evidence type="ECO:0000256" key="2">
    <source>
        <dbReference type="SAM" id="MobiDB-lite"/>
    </source>
</evidence>
<evidence type="ECO:0000259" key="3">
    <source>
        <dbReference type="PROSITE" id="PS50011"/>
    </source>
</evidence>
<gene>
    <name evidence="4" type="ORF">POBO1169_LOCUS18111</name>
</gene>
<dbReference type="AlphaFoldDB" id="A0A7S0WVQ8"/>
<evidence type="ECO:0000256" key="1">
    <source>
        <dbReference type="ARBA" id="ARBA00012513"/>
    </source>
</evidence>
<sequence length="535" mass="60627">MGSHPTAEPVAVPTTPPRIKIRSSSNSNGDDKDESEMSVSPARPDAQPGVCVQVSPCGRWCRYDKKGVAKGSFKEVYKGFDTKLGIEVAWNIVNTEHAKVLFDKKQIERLEREFQIMRALDNPHVVKCYGGWRTDTGQINFVTELFTSGNLRSFRNKHTDINLNIAINKWGREILSGIQYLHSQTPPIIHRDLRCEYVFINGNTGEVKIADLGRANFRVGKNTQNNDGGTLSEVHENRYYAPEMYDGDYDESVDIYAFGLILLELATLRKPYDECTTQADIYRAVQEMGKLPEAVEAVKDRELKAVIRACLQHDASQRPTASELLELPYFQQLDPKDIIRVEGSLHNQQSNVIDLKMHIPVKGSQFENRTVKFEFDMETDTSKSLAAEMMVELELSSYEAAVVGQKISDVVAEVTQQENPDDLCNTMKLVRIPDLEETHNNEADDPMVNVTVDPNNPQNMHIEFFSAKEHRELFFNIIHALHLFPLIVQNAVYSSEMGVVIDDFRVSVWEGHKVDPQELRTALRNVHADCQWGTS</sequence>